<dbReference type="Gene3D" id="1.10.10.10">
    <property type="entry name" value="Winged helix-like DNA-binding domain superfamily/Winged helix DNA-binding domain"/>
    <property type="match status" value="1"/>
</dbReference>
<dbReference type="InterPro" id="IPR006199">
    <property type="entry name" value="LexA_DNA-bd_dom"/>
</dbReference>
<dbReference type="InterPro" id="IPR036388">
    <property type="entry name" value="WH-like_DNA-bd_sf"/>
</dbReference>
<accession>A0A1M5VMA1</accession>
<evidence type="ECO:0000313" key="2">
    <source>
        <dbReference type="EMBL" id="SHH76043.1"/>
    </source>
</evidence>
<dbReference type="PANTHER" id="PTHR33516">
    <property type="entry name" value="LEXA REPRESSOR"/>
    <property type="match status" value="1"/>
</dbReference>
<dbReference type="EMBL" id="FQXO01000064">
    <property type="protein sequence ID" value="SHH76043.1"/>
    <property type="molecule type" value="Genomic_DNA"/>
</dbReference>
<evidence type="ECO:0000313" key="3">
    <source>
        <dbReference type="Proteomes" id="UP000183967"/>
    </source>
</evidence>
<dbReference type="InterPro" id="IPR011991">
    <property type="entry name" value="ArsR-like_HTH"/>
</dbReference>
<dbReference type="SUPFAM" id="SSF46785">
    <property type="entry name" value="Winged helix' DNA-binding domain"/>
    <property type="match status" value="1"/>
</dbReference>
<proteinExistence type="predicted"/>
<feature type="domain" description="LexA repressor DNA-binding" evidence="1">
    <location>
        <begin position="2"/>
        <end position="63"/>
    </location>
</feature>
<dbReference type="AlphaFoldDB" id="A0A1M5VMA1"/>
<dbReference type="Proteomes" id="UP000183967">
    <property type="component" value="Unassembled WGS sequence"/>
</dbReference>
<dbReference type="RefSeq" id="WP_200791935.1">
    <property type="nucleotide sequence ID" value="NZ_FQXO01000064.1"/>
</dbReference>
<dbReference type="Pfam" id="PF01726">
    <property type="entry name" value="LexA_DNA_bind"/>
    <property type="match status" value="1"/>
</dbReference>
<organism evidence="2 3">
    <name type="scientific">Caloranaerobacter azorensis DSM 13643</name>
    <dbReference type="NCBI Taxonomy" id="1121264"/>
    <lineage>
        <taxon>Bacteria</taxon>
        <taxon>Bacillati</taxon>
        <taxon>Bacillota</taxon>
        <taxon>Tissierellia</taxon>
        <taxon>Tissierellales</taxon>
        <taxon>Thermohalobacteraceae</taxon>
        <taxon>Caloranaerobacter</taxon>
    </lineage>
</organism>
<dbReference type="CDD" id="cd00090">
    <property type="entry name" value="HTH_ARSR"/>
    <property type="match status" value="1"/>
</dbReference>
<name>A0A1M5VMA1_9FIRM</name>
<sequence>MITKRQVEILKAIDTYIKEKGYSPTIREICKMVNLKSSSTVYEHLRKLEKAGYIKRKESSPRAMTLTEDVLKVLDELK</sequence>
<dbReference type="GO" id="GO:0006508">
    <property type="term" value="P:proteolysis"/>
    <property type="evidence" value="ECO:0007669"/>
    <property type="project" value="InterPro"/>
</dbReference>
<gene>
    <name evidence="2" type="ORF">SAMN02745135_01993</name>
</gene>
<dbReference type="InterPro" id="IPR036390">
    <property type="entry name" value="WH_DNA-bd_sf"/>
</dbReference>
<evidence type="ECO:0000259" key="1">
    <source>
        <dbReference type="Pfam" id="PF01726"/>
    </source>
</evidence>
<dbReference type="GO" id="GO:0004252">
    <property type="term" value="F:serine-type endopeptidase activity"/>
    <property type="evidence" value="ECO:0007669"/>
    <property type="project" value="InterPro"/>
</dbReference>
<reference evidence="3" key="1">
    <citation type="submission" date="2016-11" db="EMBL/GenBank/DDBJ databases">
        <authorList>
            <person name="Varghese N."/>
            <person name="Submissions S."/>
        </authorList>
    </citation>
    <scope>NUCLEOTIDE SEQUENCE [LARGE SCALE GENOMIC DNA]</scope>
    <source>
        <strain evidence="3">DSM 13643</strain>
    </source>
</reference>
<keyword evidence="3" id="KW-1185">Reference proteome</keyword>
<dbReference type="InterPro" id="IPR050077">
    <property type="entry name" value="LexA_repressor"/>
</dbReference>
<dbReference type="PANTHER" id="PTHR33516:SF2">
    <property type="entry name" value="LEXA REPRESSOR-RELATED"/>
    <property type="match status" value="1"/>
</dbReference>
<protein>
    <submittedName>
        <fullName evidence="2">Repressor LexA</fullName>
    </submittedName>
</protein>